<dbReference type="EMBL" id="JARKIK010000217">
    <property type="protein sequence ID" value="KAK8720779.1"/>
    <property type="molecule type" value="Genomic_DNA"/>
</dbReference>
<reference evidence="1 2" key="1">
    <citation type="journal article" date="2024" name="BMC Genomics">
        <title>Genome assembly of redclaw crayfish (Cherax quadricarinatus) provides insights into its immune adaptation and hypoxia tolerance.</title>
        <authorList>
            <person name="Liu Z."/>
            <person name="Zheng J."/>
            <person name="Li H."/>
            <person name="Fang K."/>
            <person name="Wang S."/>
            <person name="He J."/>
            <person name="Zhou D."/>
            <person name="Weng S."/>
            <person name="Chi M."/>
            <person name="Gu Z."/>
            <person name="He J."/>
            <person name="Li F."/>
            <person name="Wang M."/>
        </authorList>
    </citation>
    <scope>NUCLEOTIDE SEQUENCE [LARGE SCALE GENOMIC DNA]</scope>
    <source>
        <strain evidence="1">ZL_2023a</strain>
    </source>
</reference>
<evidence type="ECO:0000313" key="1">
    <source>
        <dbReference type="EMBL" id="KAK8720779.1"/>
    </source>
</evidence>
<evidence type="ECO:0000313" key="2">
    <source>
        <dbReference type="Proteomes" id="UP001445076"/>
    </source>
</evidence>
<accession>A0AAW0VWR9</accession>
<protein>
    <submittedName>
        <fullName evidence="1">Uncharacterized protein</fullName>
    </submittedName>
</protein>
<proteinExistence type="predicted"/>
<sequence>MRIRLLMIRIYKCPVPLNSFPIINSVSDWASFCVSKDTSLSLSLSLSHNLNIMDIWLIFTFMKMFVQNKCCHLTISKIQTSISSRRMSQPSQEILHIKRLDETRCFINHGMGRGLNPWQISPKLQTTA</sequence>
<dbReference type="Proteomes" id="UP001445076">
    <property type="component" value="Unassembled WGS sequence"/>
</dbReference>
<organism evidence="1 2">
    <name type="scientific">Cherax quadricarinatus</name>
    <name type="common">Australian red claw crayfish</name>
    <dbReference type="NCBI Taxonomy" id="27406"/>
    <lineage>
        <taxon>Eukaryota</taxon>
        <taxon>Metazoa</taxon>
        <taxon>Ecdysozoa</taxon>
        <taxon>Arthropoda</taxon>
        <taxon>Crustacea</taxon>
        <taxon>Multicrustacea</taxon>
        <taxon>Malacostraca</taxon>
        <taxon>Eumalacostraca</taxon>
        <taxon>Eucarida</taxon>
        <taxon>Decapoda</taxon>
        <taxon>Pleocyemata</taxon>
        <taxon>Astacidea</taxon>
        <taxon>Parastacoidea</taxon>
        <taxon>Parastacidae</taxon>
        <taxon>Cherax</taxon>
    </lineage>
</organism>
<dbReference type="AlphaFoldDB" id="A0AAW0VWR9"/>
<comment type="caution">
    <text evidence="1">The sequence shown here is derived from an EMBL/GenBank/DDBJ whole genome shotgun (WGS) entry which is preliminary data.</text>
</comment>
<name>A0AAW0VWR9_CHEQU</name>
<gene>
    <name evidence="1" type="ORF">OTU49_013107</name>
</gene>
<keyword evidence="2" id="KW-1185">Reference proteome</keyword>